<dbReference type="EMBL" id="JRUE01000022">
    <property type="protein sequence ID" value="KXZ74192.1"/>
    <property type="molecule type" value="Genomic_DNA"/>
</dbReference>
<dbReference type="AlphaFoldDB" id="A0A150I3W5"/>
<organism evidence="2 3">
    <name type="scientific">Acinetobacter venetianus</name>
    <dbReference type="NCBI Taxonomy" id="52133"/>
    <lineage>
        <taxon>Bacteria</taxon>
        <taxon>Pseudomonadati</taxon>
        <taxon>Pseudomonadota</taxon>
        <taxon>Gammaproteobacteria</taxon>
        <taxon>Moraxellales</taxon>
        <taxon>Moraxellaceae</taxon>
        <taxon>Acinetobacter</taxon>
    </lineage>
</organism>
<evidence type="ECO:0000313" key="2">
    <source>
        <dbReference type="EMBL" id="KXZ74192.1"/>
    </source>
</evidence>
<evidence type="ECO:0000259" key="1">
    <source>
        <dbReference type="PROSITE" id="PS50943"/>
    </source>
</evidence>
<sequence>MRVRARKENPKSRQSSLNYERKRVLQGALLFEKYRDIDGFLASLKERIKDRGLSVKQIQINLGFNKKVIYSWLRNEKIPSQKYQVAVCEYLDIPYHKLALTPNEQGDYPCGIRACTVCGCEFALFKKINYGQMKCCSCRQLNSPSK</sequence>
<dbReference type="PROSITE" id="PS50943">
    <property type="entry name" value="HTH_CROC1"/>
    <property type="match status" value="1"/>
</dbReference>
<evidence type="ECO:0000313" key="3">
    <source>
        <dbReference type="Proteomes" id="UP000075680"/>
    </source>
</evidence>
<dbReference type="RefSeq" id="WP_061517833.1">
    <property type="nucleotide sequence ID" value="NZ_JRUE01000022.1"/>
</dbReference>
<dbReference type="SUPFAM" id="SSF47413">
    <property type="entry name" value="lambda repressor-like DNA-binding domains"/>
    <property type="match status" value="1"/>
</dbReference>
<name>A0A150I3W5_9GAMM</name>
<comment type="caution">
    <text evidence="2">The sequence shown here is derived from an EMBL/GenBank/DDBJ whole genome shotgun (WGS) entry which is preliminary data.</text>
</comment>
<gene>
    <name evidence="2" type="ORF">AVENLUH5627_00127</name>
</gene>
<proteinExistence type="predicted"/>
<dbReference type="Proteomes" id="UP000075680">
    <property type="component" value="Unassembled WGS sequence"/>
</dbReference>
<feature type="domain" description="HTH cro/C1-type" evidence="1">
    <location>
        <begin position="44"/>
        <end position="98"/>
    </location>
</feature>
<dbReference type="CDD" id="cd00093">
    <property type="entry name" value="HTH_XRE"/>
    <property type="match status" value="1"/>
</dbReference>
<protein>
    <recommendedName>
        <fullName evidence="1">HTH cro/C1-type domain-containing protein</fullName>
    </recommendedName>
</protein>
<accession>A0A150I3W5</accession>
<dbReference type="InterPro" id="IPR010982">
    <property type="entry name" value="Lambda_DNA-bd_dom_sf"/>
</dbReference>
<dbReference type="InterPro" id="IPR001387">
    <property type="entry name" value="Cro/C1-type_HTH"/>
</dbReference>
<dbReference type="Gene3D" id="1.10.260.40">
    <property type="entry name" value="lambda repressor-like DNA-binding domains"/>
    <property type="match status" value="1"/>
</dbReference>
<dbReference type="GO" id="GO:0003677">
    <property type="term" value="F:DNA binding"/>
    <property type="evidence" value="ECO:0007669"/>
    <property type="project" value="InterPro"/>
</dbReference>
<dbReference type="PATRIC" id="fig|52133.18.peg.132"/>
<reference evidence="2 3" key="1">
    <citation type="journal article" date="2016" name="Sci. Rep.">
        <title>Genomic and phenotypic characterization of the species Acinetobacter venetianus.</title>
        <authorList>
            <person name="Fondi M."/>
            <person name="Maida I."/>
            <person name="Perrin E."/>
            <person name="Orlandini V."/>
            <person name="La Torre L."/>
            <person name="Bosi E."/>
            <person name="Negroni A."/>
            <person name="Zanaroli G."/>
            <person name="Fava F."/>
            <person name="Decorosi F."/>
            <person name="Giovannetti L."/>
            <person name="Viti C."/>
            <person name="Vaneechoutte M."/>
            <person name="Dijkshoorn L."/>
            <person name="Fani R."/>
        </authorList>
    </citation>
    <scope>NUCLEOTIDE SEQUENCE [LARGE SCALE GENOMIC DNA]</scope>
    <source>
        <strain evidence="2 3">LUH5627</strain>
    </source>
</reference>